<accession>A0ABR0EWJ8</accession>
<comment type="caution">
    <text evidence="1">The sequence shown here is derived from an EMBL/GenBank/DDBJ whole genome shotgun (WGS) entry which is preliminary data.</text>
</comment>
<evidence type="ECO:0000313" key="2">
    <source>
        <dbReference type="Proteomes" id="UP001305779"/>
    </source>
</evidence>
<name>A0ABR0EWJ8_ZASCE</name>
<organism evidence="1 2">
    <name type="scientific">Zasmidium cellare</name>
    <name type="common">Wine cellar mold</name>
    <name type="synonym">Racodium cellare</name>
    <dbReference type="NCBI Taxonomy" id="395010"/>
    <lineage>
        <taxon>Eukaryota</taxon>
        <taxon>Fungi</taxon>
        <taxon>Dikarya</taxon>
        <taxon>Ascomycota</taxon>
        <taxon>Pezizomycotina</taxon>
        <taxon>Dothideomycetes</taxon>
        <taxon>Dothideomycetidae</taxon>
        <taxon>Mycosphaerellales</taxon>
        <taxon>Mycosphaerellaceae</taxon>
        <taxon>Zasmidium</taxon>
    </lineage>
</organism>
<keyword evidence="2" id="KW-1185">Reference proteome</keyword>
<dbReference type="EMBL" id="JAXOVC010000002">
    <property type="protein sequence ID" value="KAK4505453.1"/>
    <property type="molecule type" value="Genomic_DNA"/>
</dbReference>
<sequence length="328" mass="36299">MSPPHLTWTIVTLPKPPECDEQLLRALARKYRDYRLKAVEQESSPVHRAEQDRALASFEQELADPGYIHTICLAGPASSVSTQSEALLRSDWVGGCRQYGPITEHEWSRLPTLPQSSTVSECYHSNHLFVLPPYRGLKGPSGESIIVELDSANLAATAIRMRPRHPAGVDMALHQRATVPPNATRLLKEVYEKVFGFTVTGYVPLATSLVVNRNAEGLEWPTREEDEEFYARCDRAVVERVVRVDAEGRVRVRTPTANAPNPSKAFQYRHSLSLAGSVVNLSAVSDIGTLSEQPTLLSGLKDAGALLLHERKVLDAFHWAVENSPNHG</sequence>
<protein>
    <submittedName>
        <fullName evidence="1">Uncharacterized protein</fullName>
    </submittedName>
</protein>
<dbReference type="Proteomes" id="UP001305779">
    <property type="component" value="Unassembled WGS sequence"/>
</dbReference>
<gene>
    <name evidence="1" type="ORF">PRZ48_003416</name>
</gene>
<proteinExistence type="predicted"/>
<evidence type="ECO:0000313" key="1">
    <source>
        <dbReference type="EMBL" id="KAK4505453.1"/>
    </source>
</evidence>
<reference evidence="1 2" key="1">
    <citation type="journal article" date="2023" name="G3 (Bethesda)">
        <title>A chromosome-level genome assembly of Zasmidium syzygii isolated from banana leaves.</title>
        <authorList>
            <person name="van Westerhoven A.C."/>
            <person name="Mehrabi R."/>
            <person name="Talebi R."/>
            <person name="Steentjes M.B.F."/>
            <person name="Corcolon B."/>
            <person name="Chong P.A."/>
            <person name="Kema G.H.J."/>
            <person name="Seidl M.F."/>
        </authorList>
    </citation>
    <scope>NUCLEOTIDE SEQUENCE [LARGE SCALE GENOMIC DNA]</scope>
    <source>
        <strain evidence="1 2">P124</strain>
    </source>
</reference>